<keyword evidence="3" id="KW-1185">Reference proteome</keyword>
<reference evidence="2" key="1">
    <citation type="submission" date="2023-07" db="EMBL/GenBank/DDBJ databases">
        <title>draft genome sequence of fig (Ficus carica).</title>
        <authorList>
            <person name="Takahashi T."/>
            <person name="Nishimura K."/>
        </authorList>
    </citation>
    <scope>NUCLEOTIDE SEQUENCE</scope>
</reference>
<protein>
    <submittedName>
        <fullName evidence="2">Uncharacterized protein</fullName>
    </submittedName>
</protein>
<evidence type="ECO:0000256" key="1">
    <source>
        <dbReference type="SAM" id="MobiDB-lite"/>
    </source>
</evidence>
<evidence type="ECO:0000313" key="2">
    <source>
        <dbReference type="EMBL" id="GMN51513.1"/>
    </source>
</evidence>
<accession>A0AA88AB67</accession>
<comment type="caution">
    <text evidence="2">The sequence shown here is derived from an EMBL/GenBank/DDBJ whole genome shotgun (WGS) entry which is preliminary data.</text>
</comment>
<dbReference type="Proteomes" id="UP001187192">
    <property type="component" value="Unassembled WGS sequence"/>
</dbReference>
<evidence type="ECO:0000313" key="3">
    <source>
        <dbReference type="Proteomes" id="UP001187192"/>
    </source>
</evidence>
<gene>
    <name evidence="2" type="ORF">TIFTF001_020664</name>
</gene>
<sequence>MDWPPQPLHSCAPGTVTHDKGPISKLRNEIVLAERKLTPYVYAVAKIEEEIEWKDRLLVEGKQGKKTLEGWIPILAPRGRFWRLRRKRGKTKKAENRGKKSKGTSQGFGQFWELFWPVFGELWWLIFKAKEAAKVGPIWQEKPAAKGGAKGRSTKSNS</sequence>
<proteinExistence type="predicted"/>
<dbReference type="EMBL" id="BTGU01000038">
    <property type="protein sequence ID" value="GMN51513.1"/>
    <property type="molecule type" value="Genomic_DNA"/>
</dbReference>
<feature type="region of interest" description="Disordered" evidence="1">
    <location>
        <begin position="139"/>
        <end position="158"/>
    </location>
</feature>
<dbReference type="AlphaFoldDB" id="A0AA88AB67"/>
<feature type="region of interest" description="Disordered" evidence="1">
    <location>
        <begin position="1"/>
        <end position="20"/>
    </location>
</feature>
<organism evidence="2 3">
    <name type="scientific">Ficus carica</name>
    <name type="common">Common fig</name>
    <dbReference type="NCBI Taxonomy" id="3494"/>
    <lineage>
        <taxon>Eukaryota</taxon>
        <taxon>Viridiplantae</taxon>
        <taxon>Streptophyta</taxon>
        <taxon>Embryophyta</taxon>
        <taxon>Tracheophyta</taxon>
        <taxon>Spermatophyta</taxon>
        <taxon>Magnoliopsida</taxon>
        <taxon>eudicotyledons</taxon>
        <taxon>Gunneridae</taxon>
        <taxon>Pentapetalae</taxon>
        <taxon>rosids</taxon>
        <taxon>fabids</taxon>
        <taxon>Rosales</taxon>
        <taxon>Moraceae</taxon>
        <taxon>Ficeae</taxon>
        <taxon>Ficus</taxon>
    </lineage>
</organism>
<name>A0AA88AB67_FICCA</name>